<dbReference type="PANTHER" id="PTHR46201:SF9">
    <property type="entry name" value="PHD FINGER PROTEIN MALE MEIOCYTE DEATH 1"/>
    <property type="match status" value="1"/>
</dbReference>
<name>W1PX10_AMBTC</name>
<dbReference type="eggNOG" id="KOG1844">
    <property type="taxonomic scope" value="Eukaryota"/>
</dbReference>
<keyword evidence="2" id="KW-1185">Reference proteome</keyword>
<dbReference type="Gramene" id="ERN12718">
    <property type="protein sequence ID" value="ERN12718"/>
    <property type="gene ID" value="AMTR_s00043p00043490"/>
</dbReference>
<gene>
    <name evidence="1" type="ORF">AMTR_s00043p00043490</name>
</gene>
<proteinExistence type="predicted"/>
<dbReference type="AlphaFoldDB" id="W1PX10"/>
<dbReference type="OMA" id="ICIMMKA"/>
<sequence>MATPKHNNIYRFHSFGHPGCAATFSGAFQDNMQDFLTHWAQPLAHQIEGNPTWVVHLALSQETLTLHYCIEEDVRDSPWPHCDHWRWVGWSHHLVLRCRYQFIIATSDLSLCLLHSSTYLLHGLIHCNVFGRLLSLNGRENGSKHFSGHHTMDLWDRICSMLCTRKVTVEDTVQKHSMELRLLHSAAYGHPWLWQWGYSFCHGSFGIIELRYSMAVKTRNQLSLAMRDPPHQDC</sequence>
<dbReference type="EMBL" id="KI392605">
    <property type="protein sequence ID" value="ERN12718.1"/>
    <property type="molecule type" value="Genomic_DNA"/>
</dbReference>
<organism evidence="1 2">
    <name type="scientific">Amborella trichopoda</name>
    <dbReference type="NCBI Taxonomy" id="13333"/>
    <lineage>
        <taxon>Eukaryota</taxon>
        <taxon>Viridiplantae</taxon>
        <taxon>Streptophyta</taxon>
        <taxon>Embryophyta</taxon>
        <taxon>Tracheophyta</taxon>
        <taxon>Spermatophyta</taxon>
        <taxon>Magnoliopsida</taxon>
        <taxon>Amborellales</taxon>
        <taxon>Amborellaceae</taxon>
        <taxon>Amborella</taxon>
    </lineage>
</organism>
<accession>W1PX10</accession>
<dbReference type="STRING" id="13333.W1PX10"/>
<dbReference type="PANTHER" id="PTHR46201">
    <property type="entry name" value="PHD FINGER PROTEIN MALE MEIOCYTE DEATH 1-RELATED"/>
    <property type="match status" value="1"/>
</dbReference>
<dbReference type="HOGENOM" id="CLU_1186411_0_0_1"/>
<evidence type="ECO:0000313" key="1">
    <source>
        <dbReference type="EMBL" id="ERN12718.1"/>
    </source>
</evidence>
<protein>
    <submittedName>
        <fullName evidence="1">Uncharacterized protein</fullName>
    </submittedName>
</protein>
<evidence type="ECO:0000313" key="2">
    <source>
        <dbReference type="Proteomes" id="UP000017836"/>
    </source>
</evidence>
<dbReference type="Proteomes" id="UP000017836">
    <property type="component" value="Unassembled WGS sequence"/>
</dbReference>
<reference evidence="2" key="1">
    <citation type="journal article" date="2013" name="Science">
        <title>The Amborella genome and the evolution of flowering plants.</title>
        <authorList>
            <consortium name="Amborella Genome Project"/>
        </authorList>
    </citation>
    <scope>NUCLEOTIDE SEQUENCE [LARGE SCALE GENOMIC DNA]</scope>
</reference>